<accession>A0A7S3UA72</accession>
<gene>
    <name evidence="2" type="ORF">PSAL00342_LOCUS1834</name>
</gene>
<organism evidence="2">
    <name type="scientific">Picocystis salinarum</name>
    <dbReference type="NCBI Taxonomy" id="88271"/>
    <lineage>
        <taxon>Eukaryota</taxon>
        <taxon>Viridiplantae</taxon>
        <taxon>Chlorophyta</taxon>
        <taxon>Picocystophyceae</taxon>
        <taxon>Picocystales</taxon>
        <taxon>Picocystaceae</taxon>
        <taxon>Picocystis</taxon>
    </lineage>
</organism>
<reference evidence="2" key="1">
    <citation type="submission" date="2021-01" db="EMBL/GenBank/DDBJ databases">
        <authorList>
            <person name="Corre E."/>
            <person name="Pelletier E."/>
            <person name="Niang G."/>
            <person name="Scheremetjew M."/>
            <person name="Finn R."/>
            <person name="Kale V."/>
            <person name="Holt S."/>
            <person name="Cochrane G."/>
            <person name="Meng A."/>
            <person name="Brown T."/>
            <person name="Cohen L."/>
        </authorList>
    </citation>
    <scope>NUCLEOTIDE SEQUENCE</scope>
    <source>
        <strain evidence="2">CCMP1897</strain>
    </source>
</reference>
<dbReference type="PANTHER" id="PTHR47680:SF2">
    <property type="entry name" value="SHEWANELLA-LIKE PROTEIN PHOSPHATASE 2"/>
    <property type="match status" value="1"/>
</dbReference>
<dbReference type="Pfam" id="PF00149">
    <property type="entry name" value="Metallophos"/>
    <property type="match status" value="1"/>
</dbReference>
<sequence>MSTLMAWWKSRHGDASAESTSCRSLHELWSEFVDALVHTSHSRGLHASPAHAIRTKTCPWRSGGVLPATGRVVAVGDVHGDLMKLREAMRLASVTDERDAWIGGDAVVVQVGDQLDRGDDEVAVLHFLEKLKREADRVGGAVVVLNGNHETMNVGGRFRYATDKSALEFQKWRHMQIMGKALKRTCGIEQGNCDPGKMEKLPDGMHQRWAARYAALRPGGPLATRFLAQNPVAAQVGNTLFVHGGLLPEHCEYGLHRINEEIREWMLGNAGTAEQPDLARGRNSLVWARHYSHVEQSKCDCDVLKEALQKMKGVDRVVVGHTVQQPGGISTACDGKVVRVDVGMSKGVADARPEVLEIRNGTEVRRIVPGLPPQVLHILDHGPYGPPHLWAYVKGILTH</sequence>
<dbReference type="CDD" id="cd07425">
    <property type="entry name" value="MPP_Shelphs"/>
    <property type="match status" value="1"/>
</dbReference>
<dbReference type="SUPFAM" id="SSF56300">
    <property type="entry name" value="Metallo-dependent phosphatases"/>
    <property type="match status" value="1"/>
</dbReference>
<dbReference type="GO" id="GO:0016787">
    <property type="term" value="F:hydrolase activity"/>
    <property type="evidence" value="ECO:0007669"/>
    <property type="project" value="InterPro"/>
</dbReference>
<dbReference type="InterPro" id="IPR041787">
    <property type="entry name" value="MPP_Shelphs"/>
</dbReference>
<feature type="domain" description="Calcineurin-like phosphoesterase" evidence="1">
    <location>
        <begin position="71"/>
        <end position="324"/>
    </location>
</feature>
<dbReference type="InterPro" id="IPR029052">
    <property type="entry name" value="Metallo-depent_PP-like"/>
</dbReference>
<proteinExistence type="predicted"/>
<evidence type="ECO:0000313" key="2">
    <source>
        <dbReference type="EMBL" id="CAE0608017.1"/>
    </source>
</evidence>
<dbReference type="AlphaFoldDB" id="A0A7S3UA72"/>
<protein>
    <recommendedName>
        <fullName evidence="1">Calcineurin-like phosphoesterase domain-containing protein</fullName>
    </recommendedName>
</protein>
<name>A0A7S3UA72_9CHLO</name>
<dbReference type="EMBL" id="HBIS01002059">
    <property type="protein sequence ID" value="CAE0608017.1"/>
    <property type="molecule type" value="Transcribed_RNA"/>
</dbReference>
<dbReference type="InterPro" id="IPR004843">
    <property type="entry name" value="Calcineurin-like_PHP"/>
</dbReference>
<evidence type="ECO:0000259" key="1">
    <source>
        <dbReference type="Pfam" id="PF00149"/>
    </source>
</evidence>
<dbReference type="PANTHER" id="PTHR47680">
    <property type="entry name" value="SHEWANELLA-LIKE PROTEIN PHOSPHATASE 2"/>
    <property type="match status" value="1"/>
</dbReference>
<dbReference type="Gene3D" id="3.60.21.10">
    <property type="match status" value="1"/>
</dbReference>